<gene>
    <name evidence="2" type="ordered locus">Adeh_1869</name>
</gene>
<organism evidence="2 3">
    <name type="scientific">Anaeromyxobacter dehalogenans (strain 2CP-C)</name>
    <dbReference type="NCBI Taxonomy" id="290397"/>
    <lineage>
        <taxon>Bacteria</taxon>
        <taxon>Pseudomonadati</taxon>
        <taxon>Myxococcota</taxon>
        <taxon>Myxococcia</taxon>
        <taxon>Myxococcales</taxon>
        <taxon>Cystobacterineae</taxon>
        <taxon>Anaeromyxobacteraceae</taxon>
        <taxon>Anaeromyxobacter</taxon>
    </lineage>
</organism>
<dbReference type="HOGENOM" id="CLU_2679601_0_0_7"/>
<dbReference type="AlphaFoldDB" id="Q2IJ12"/>
<evidence type="ECO:0008006" key="4">
    <source>
        <dbReference type="Google" id="ProtNLM"/>
    </source>
</evidence>
<dbReference type="EMBL" id="CP000251">
    <property type="protein sequence ID" value="ABC81641.1"/>
    <property type="molecule type" value="Genomic_DNA"/>
</dbReference>
<proteinExistence type="predicted"/>
<evidence type="ECO:0000313" key="3">
    <source>
        <dbReference type="Proteomes" id="UP000001935"/>
    </source>
</evidence>
<sequence>MAARKRQTSPDLLARLEALEERVARLEAGKAPPGDGRAAAAPRSPNVKRCPGCGLPLRRSKGRCAACGRPLDPL</sequence>
<evidence type="ECO:0000313" key="2">
    <source>
        <dbReference type="EMBL" id="ABC81641.1"/>
    </source>
</evidence>
<evidence type="ECO:0000256" key="1">
    <source>
        <dbReference type="SAM" id="MobiDB-lite"/>
    </source>
</evidence>
<dbReference type="KEGG" id="ade:Adeh_1869"/>
<name>Q2IJ12_ANADE</name>
<accession>Q2IJ12</accession>
<dbReference type="RefSeq" id="WP_011420924.1">
    <property type="nucleotide sequence ID" value="NC_007760.1"/>
</dbReference>
<feature type="compositionally biased region" description="Low complexity" evidence="1">
    <location>
        <begin position="29"/>
        <end position="42"/>
    </location>
</feature>
<feature type="region of interest" description="Disordered" evidence="1">
    <location>
        <begin position="26"/>
        <end position="45"/>
    </location>
</feature>
<reference evidence="2 3" key="1">
    <citation type="submission" date="2006-01" db="EMBL/GenBank/DDBJ databases">
        <title>Complete sequence of Anaeromyxobacter dehalogenans 2CP-C.</title>
        <authorList>
            <consortium name="US DOE Joint Genome Institute"/>
            <person name="Copeland A."/>
            <person name="Lucas S."/>
            <person name="Lapidus A."/>
            <person name="Barry K."/>
            <person name="Detter J.C."/>
            <person name="Glavina T."/>
            <person name="Hammon N."/>
            <person name="Israni S."/>
            <person name="Pitluck S."/>
            <person name="Brettin T."/>
            <person name="Bruce D."/>
            <person name="Han C."/>
            <person name="Tapia R."/>
            <person name="Gilna P."/>
            <person name="Kiss H."/>
            <person name="Schmutz J."/>
            <person name="Larimer F."/>
            <person name="Land M."/>
            <person name="Kyrpides N."/>
            <person name="Anderson I."/>
            <person name="Sanford R.A."/>
            <person name="Ritalahti K.M."/>
            <person name="Thomas H.S."/>
            <person name="Kirby J.R."/>
            <person name="Zhulin I.B."/>
            <person name="Loeffler F.E."/>
            <person name="Richardson P."/>
        </authorList>
    </citation>
    <scope>NUCLEOTIDE SEQUENCE [LARGE SCALE GENOMIC DNA]</scope>
    <source>
        <strain evidence="2 3">2CP-C</strain>
    </source>
</reference>
<dbReference type="OrthoDB" id="9958112at2"/>
<protein>
    <recommendedName>
        <fullName evidence="4">Zinc ribbon domain-containing protein</fullName>
    </recommendedName>
</protein>
<dbReference type="Proteomes" id="UP000001935">
    <property type="component" value="Chromosome"/>
</dbReference>